<keyword evidence="3" id="KW-1185">Reference proteome</keyword>
<dbReference type="Proteomes" id="UP000199356">
    <property type="component" value="Unassembled WGS sequence"/>
</dbReference>
<accession>A0A1I5PBR6</accession>
<evidence type="ECO:0000256" key="1">
    <source>
        <dbReference type="SAM" id="MobiDB-lite"/>
    </source>
</evidence>
<dbReference type="AlphaFoldDB" id="A0A1I5PBR6"/>
<feature type="region of interest" description="Disordered" evidence="1">
    <location>
        <begin position="97"/>
        <end position="161"/>
    </location>
</feature>
<proteinExistence type="predicted"/>
<dbReference type="EMBL" id="FOXA01000005">
    <property type="protein sequence ID" value="SFP31564.1"/>
    <property type="molecule type" value="Genomic_DNA"/>
</dbReference>
<sequence>MSAEKRGRSTGRLPTEEARRRGLRNSLAKRAAAPRCGAKRRTDGEPCTQPVPEAGKRCRYHGGATPKGKEWHRRQWPRKGAAPSRLKGKMLALAVRDRKAEERRAAMTPEELEAHEKHRRAVRPGTPSQRQQARRAREARQLVEELDRKREGPPTGEQAALAAQIAELEAKAERLRAEETERRTEGTKR</sequence>
<feature type="compositionally biased region" description="Basic and acidic residues" evidence="1">
    <location>
        <begin position="135"/>
        <end position="152"/>
    </location>
</feature>
<evidence type="ECO:0000313" key="3">
    <source>
        <dbReference type="Proteomes" id="UP000199356"/>
    </source>
</evidence>
<name>A0A1I5PBR6_9RHOB</name>
<dbReference type="STRING" id="441119.SAMN04488047_10525"/>
<evidence type="ECO:0000313" key="2">
    <source>
        <dbReference type="EMBL" id="SFP31564.1"/>
    </source>
</evidence>
<reference evidence="2 3" key="1">
    <citation type="submission" date="2016-10" db="EMBL/GenBank/DDBJ databases">
        <authorList>
            <person name="de Groot N.N."/>
        </authorList>
    </citation>
    <scope>NUCLEOTIDE SEQUENCE [LARGE SCALE GENOMIC DNA]</scope>
    <source>
        <strain evidence="2 3">DSM 19547</strain>
    </source>
</reference>
<feature type="region of interest" description="Disordered" evidence="1">
    <location>
        <begin position="1"/>
        <end position="85"/>
    </location>
</feature>
<organism evidence="2 3">
    <name type="scientific">Tranquillimonas alkanivorans</name>
    <dbReference type="NCBI Taxonomy" id="441119"/>
    <lineage>
        <taxon>Bacteria</taxon>
        <taxon>Pseudomonadati</taxon>
        <taxon>Pseudomonadota</taxon>
        <taxon>Alphaproteobacteria</taxon>
        <taxon>Rhodobacterales</taxon>
        <taxon>Roseobacteraceae</taxon>
        <taxon>Tranquillimonas</taxon>
    </lineage>
</organism>
<protein>
    <submittedName>
        <fullName evidence="2">Uncharacterized protein</fullName>
    </submittedName>
</protein>
<dbReference type="RefSeq" id="WP_218153080.1">
    <property type="nucleotide sequence ID" value="NZ_FOXA01000005.1"/>
</dbReference>
<gene>
    <name evidence="2" type="ORF">SAMN04488047_10525</name>
</gene>